<dbReference type="InterPro" id="IPR024478">
    <property type="entry name" value="HlyB_4HB_MCP"/>
</dbReference>
<dbReference type="FunFam" id="1.10.287.950:FF:000001">
    <property type="entry name" value="Methyl-accepting chemotaxis sensory transducer"/>
    <property type="match status" value="1"/>
</dbReference>
<dbReference type="Gene3D" id="1.10.287.950">
    <property type="entry name" value="Methyl-accepting chemotaxis protein"/>
    <property type="match status" value="1"/>
</dbReference>
<dbReference type="OrthoDB" id="9814363at2"/>
<feature type="domain" description="HAMP" evidence="7">
    <location>
        <begin position="233"/>
        <end position="285"/>
    </location>
</feature>
<feature type="transmembrane region" description="Helical" evidence="5">
    <location>
        <begin position="33"/>
        <end position="55"/>
    </location>
</feature>
<dbReference type="GO" id="GO:0006935">
    <property type="term" value="P:chemotaxis"/>
    <property type="evidence" value="ECO:0007669"/>
    <property type="project" value="InterPro"/>
</dbReference>
<dbReference type="Proteomes" id="UP000468766">
    <property type="component" value="Unassembled WGS sequence"/>
</dbReference>
<dbReference type="InterPro" id="IPR004089">
    <property type="entry name" value="MCPsignal_dom"/>
</dbReference>
<dbReference type="InterPro" id="IPR004090">
    <property type="entry name" value="Chemotax_Me-accpt_rcpt"/>
</dbReference>
<evidence type="ECO:0000256" key="2">
    <source>
        <dbReference type="ARBA" id="ARBA00029447"/>
    </source>
</evidence>
<evidence type="ECO:0000256" key="3">
    <source>
        <dbReference type="PROSITE-ProRule" id="PRU00284"/>
    </source>
</evidence>
<dbReference type="PROSITE" id="PS50885">
    <property type="entry name" value="HAMP"/>
    <property type="match status" value="1"/>
</dbReference>
<dbReference type="Pfam" id="PF00672">
    <property type="entry name" value="HAMP"/>
    <property type="match status" value="1"/>
</dbReference>
<dbReference type="EMBL" id="WBXO01000012">
    <property type="protein sequence ID" value="KAB2951381.1"/>
    <property type="molecule type" value="Genomic_DNA"/>
</dbReference>
<reference evidence="8 9" key="1">
    <citation type="submission" date="2019-10" db="EMBL/GenBank/DDBJ databases">
        <title>Whole-genome sequence of the extremophile Heliorestis acidaminivorans DSM 24790.</title>
        <authorList>
            <person name="Kyndt J.A."/>
            <person name="Meyer T.E."/>
        </authorList>
    </citation>
    <scope>NUCLEOTIDE SEQUENCE [LARGE SCALE GENOMIC DNA]</scope>
    <source>
        <strain evidence="8 9">DSM 24790</strain>
    </source>
</reference>
<evidence type="ECO:0000256" key="1">
    <source>
        <dbReference type="ARBA" id="ARBA00023224"/>
    </source>
</evidence>
<gene>
    <name evidence="8" type="ORF">F9B85_12430</name>
</gene>
<dbReference type="SMART" id="SM00283">
    <property type="entry name" value="MA"/>
    <property type="match status" value="1"/>
</dbReference>
<dbReference type="GO" id="GO:0004888">
    <property type="term" value="F:transmembrane signaling receptor activity"/>
    <property type="evidence" value="ECO:0007669"/>
    <property type="project" value="InterPro"/>
</dbReference>
<dbReference type="Pfam" id="PF00015">
    <property type="entry name" value="MCPsignal"/>
    <property type="match status" value="1"/>
</dbReference>
<dbReference type="PROSITE" id="PS50111">
    <property type="entry name" value="CHEMOTAXIS_TRANSDUC_2"/>
    <property type="match status" value="1"/>
</dbReference>
<name>A0A6I0ERN8_9FIRM</name>
<evidence type="ECO:0000259" key="7">
    <source>
        <dbReference type="PROSITE" id="PS50885"/>
    </source>
</evidence>
<dbReference type="PRINTS" id="PR00260">
    <property type="entry name" value="CHEMTRNSDUCR"/>
</dbReference>
<feature type="domain" description="Methyl-accepting transducer" evidence="6">
    <location>
        <begin position="290"/>
        <end position="526"/>
    </location>
</feature>
<evidence type="ECO:0000256" key="4">
    <source>
        <dbReference type="SAM" id="MobiDB-lite"/>
    </source>
</evidence>
<dbReference type="GO" id="GO:0016020">
    <property type="term" value="C:membrane"/>
    <property type="evidence" value="ECO:0007669"/>
    <property type="project" value="InterPro"/>
</dbReference>
<dbReference type="Pfam" id="PF12729">
    <property type="entry name" value="4HB_MCP_1"/>
    <property type="match status" value="1"/>
</dbReference>
<evidence type="ECO:0000313" key="9">
    <source>
        <dbReference type="Proteomes" id="UP000468766"/>
    </source>
</evidence>
<dbReference type="AlphaFoldDB" id="A0A6I0ERN8"/>
<keyword evidence="5" id="KW-0812">Transmembrane</keyword>
<keyword evidence="5" id="KW-0472">Membrane</keyword>
<feature type="region of interest" description="Disordered" evidence="4">
    <location>
        <begin position="525"/>
        <end position="548"/>
    </location>
</feature>
<proteinExistence type="inferred from homology"/>
<keyword evidence="9" id="KW-1185">Reference proteome</keyword>
<dbReference type="SMART" id="SM00304">
    <property type="entry name" value="HAMP"/>
    <property type="match status" value="1"/>
</dbReference>
<dbReference type="PANTHER" id="PTHR32089">
    <property type="entry name" value="METHYL-ACCEPTING CHEMOTAXIS PROTEIN MCPB"/>
    <property type="match status" value="1"/>
</dbReference>
<evidence type="ECO:0000313" key="8">
    <source>
        <dbReference type="EMBL" id="KAB2951381.1"/>
    </source>
</evidence>
<comment type="similarity">
    <text evidence="2">Belongs to the methyl-accepting chemotaxis (MCP) protein family.</text>
</comment>
<accession>A0A6I0ERN8</accession>
<dbReference type="GO" id="GO:0007165">
    <property type="term" value="P:signal transduction"/>
    <property type="evidence" value="ECO:0007669"/>
    <property type="project" value="UniProtKB-KW"/>
</dbReference>
<dbReference type="InterPro" id="IPR003660">
    <property type="entry name" value="HAMP_dom"/>
</dbReference>
<feature type="transmembrane region" description="Helical" evidence="5">
    <location>
        <begin position="209"/>
        <end position="231"/>
    </location>
</feature>
<comment type="caution">
    <text evidence="8">The sequence shown here is derived from an EMBL/GenBank/DDBJ whole genome shotgun (WGS) entry which is preliminary data.</text>
</comment>
<protein>
    <submittedName>
        <fullName evidence="8">Methyl-accepting chemotaxis protein</fullName>
    </submittedName>
</protein>
<keyword evidence="5" id="KW-1133">Transmembrane helix</keyword>
<dbReference type="PANTHER" id="PTHR32089:SF112">
    <property type="entry name" value="LYSOZYME-LIKE PROTEIN-RELATED"/>
    <property type="match status" value="1"/>
</dbReference>
<organism evidence="8 9">
    <name type="scientific">Heliorestis acidaminivorans</name>
    <dbReference type="NCBI Taxonomy" id="553427"/>
    <lineage>
        <taxon>Bacteria</taxon>
        <taxon>Bacillati</taxon>
        <taxon>Bacillota</taxon>
        <taxon>Clostridia</taxon>
        <taxon>Eubacteriales</taxon>
        <taxon>Heliobacteriaceae</taxon>
        <taxon>Heliorestis</taxon>
    </lineage>
</organism>
<dbReference type="CDD" id="cd06225">
    <property type="entry name" value="HAMP"/>
    <property type="match status" value="1"/>
</dbReference>
<keyword evidence="1 3" id="KW-0807">Transducer</keyword>
<sequence>MLIFFNKTNSQNSTEKEVLYMNWLRNLKIAKKLLLLIVLTALSLSAVGYIGYYYMSNMNENAQEMYFDRLVPVKELNEALTSLKSIELLSQQLFDARDANQIQSIVQVMRQENAEIEGIISDFEQTYLLAYERERVPILKDALSRYQTEQERIIALASQGQQYEAHRYYDEVAIPQIEQANKVLLELATFNANVAEELQVTSAEAFQSALIIMIGITLLAIVISSILGLYISRIIVQPIQQLDKLMERSKEGDLTGKGEIMSVDETGNLTQSFNQMMDQLQKFVRQVQDGAQSVAATSQQISASTEEMAAGAQSQAEQVQSLSTLLSEMAKAANQMAQSSEKAAFASEKATKTTHEGGKTIVQTIDGMDEIATHVTKLGENSGKIGEIVEMIDDIASQTNLLALNAAIEAARAGDAGKGFAVVAEEVRKLAERSGGATKEIATLIKTIQSITEKAVQSANEGRLLAQQAGQAFDEIQGQVNETGSEVSEIAAAAEEQAALSEQSANAVQSVAAITEETSAAAQETASATQASANQAMELQESAKQFKI</sequence>
<feature type="compositionally biased region" description="Low complexity" evidence="4">
    <location>
        <begin position="525"/>
        <end position="536"/>
    </location>
</feature>
<dbReference type="SUPFAM" id="SSF58104">
    <property type="entry name" value="Methyl-accepting chemotaxis protein (MCP) signaling domain"/>
    <property type="match status" value="1"/>
</dbReference>
<evidence type="ECO:0000256" key="5">
    <source>
        <dbReference type="SAM" id="Phobius"/>
    </source>
</evidence>
<evidence type="ECO:0000259" key="6">
    <source>
        <dbReference type="PROSITE" id="PS50111"/>
    </source>
</evidence>